<dbReference type="Gene3D" id="1.20.1250.20">
    <property type="entry name" value="MFS general substrate transporter like domains"/>
    <property type="match status" value="2"/>
</dbReference>
<feature type="transmembrane region" description="Helical" evidence="7">
    <location>
        <begin position="67"/>
        <end position="84"/>
    </location>
</feature>
<feature type="transmembrane region" description="Helical" evidence="7">
    <location>
        <begin position="283"/>
        <end position="307"/>
    </location>
</feature>
<dbReference type="CDD" id="cd06173">
    <property type="entry name" value="MFS_MefA_like"/>
    <property type="match status" value="1"/>
</dbReference>
<evidence type="ECO:0000256" key="6">
    <source>
        <dbReference type="ARBA" id="ARBA00023136"/>
    </source>
</evidence>
<comment type="subcellular location">
    <subcellularLocation>
        <location evidence="1">Cell membrane</location>
        <topology evidence="1">Multi-pass membrane protein</topology>
    </subcellularLocation>
</comment>
<reference evidence="9 10" key="1">
    <citation type="submission" date="2020-08" db="EMBL/GenBank/DDBJ databases">
        <title>Sequencing the genomes of 1000 actinobacteria strains.</title>
        <authorList>
            <person name="Klenk H.-P."/>
        </authorList>
    </citation>
    <scope>NUCLEOTIDE SEQUENCE [LARGE SCALE GENOMIC DNA]</scope>
    <source>
        <strain evidence="9 10">DSM 45518</strain>
    </source>
</reference>
<dbReference type="Pfam" id="PF05977">
    <property type="entry name" value="MFS_3"/>
    <property type="match status" value="1"/>
</dbReference>
<evidence type="ECO:0000256" key="2">
    <source>
        <dbReference type="ARBA" id="ARBA00022448"/>
    </source>
</evidence>
<feature type="domain" description="Major facilitator superfamily (MFS) profile" evidence="8">
    <location>
        <begin position="166"/>
        <end position="382"/>
    </location>
</feature>
<gene>
    <name evidence="9" type="ORF">BKA14_002258</name>
</gene>
<feature type="transmembrane region" description="Helical" evidence="7">
    <location>
        <begin position="40"/>
        <end position="60"/>
    </location>
</feature>
<dbReference type="GO" id="GO:0022857">
    <property type="term" value="F:transmembrane transporter activity"/>
    <property type="evidence" value="ECO:0007669"/>
    <property type="project" value="InterPro"/>
</dbReference>
<evidence type="ECO:0000256" key="1">
    <source>
        <dbReference type="ARBA" id="ARBA00004651"/>
    </source>
</evidence>
<feature type="transmembrane region" description="Helical" evidence="7">
    <location>
        <begin position="349"/>
        <end position="370"/>
    </location>
</feature>
<evidence type="ECO:0000313" key="10">
    <source>
        <dbReference type="Proteomes" id="UP000542742"/>
    </source>
</evidence>
<dbReference type="EMBL" id="JACHMF010000001">
    <property type="protein sequence ID" value="MBB4692110.1"/>
    <property type="molecule type" value="Genomic_DNA"/>
</dbReference>
<evidence type="ECO:0000256" key="4">
    <source>
        <dbReference type="ARBA" id="ARBA00022692"/>
    </source>
</evidence>
<dbReference type="PROSITE" id="PS50850">
    <property type="entry name" value="MFS"/>
    <property type="match status" value="1"/>
</dbReference>
<sequence length="382" mass="38722">MGFRRLWAATTIDSFGSWLLVMAVPLQVHRLTGSALSTGLALAVQAAPAVLIGPWAGVLIDRWPRRSVLVGANLAGAAAVVLMLPPHVGFLLAGLLGESVVVCFLRPALRAVLPAVADDLASANSLTALSDSALRMIGPVIGTFLTARGWFELVVIVDAVSYLAAAAIIAGLALRPSAVDASPAGMRDVLASPLLRGMLVASWVYWTGNAALTALLVPFTVTRLHGSGVELGYLIAGLGLGYVAGSAVSGRVVRRYGTRGILTVAYTLVGLCFLVMVNATTIVVAVVAVTLAGAPGVIAGVAITYGMQASTPDALLGRVAATFFVSDAVAAVAGALLAALVVTAATLEVALNAFGALVVCCGLLCAVLLAGHRPSIAARVTS</sequence>
<dbReference type="AlphaFoldDB" id="A0A7W7G1G5"/>
<keyword evidence="3" id="KW-1003">Cell membrane</keyword>
<organism evidence="9 10">
    <name type="scientific">Paractinoplanes abujensis</name>
    <dbReference type="NCBI Taxonomy" id="882441"/>
    <lineage>
        <taxon>Bacteria</taxon>
        <taxon>Bacillati</taxon>
        <taxon>Actinomycetota</taxon>
        <taxon>Actinomycetes</taxon>
        <taxon>Micromonosporales</taxon>
        <taxon>Micromonosporaceae</taxon>
        <taxon>Paractinoplanes</taxon>
    </lineage>
</organism>
<dbReference type="InterPro" id="IPR010290">
    <property type="entry name" value="TM_effector"/>
</dbReference>
<accession>A0A7W7G1G5</accession>
<keyword evidence="5 7" id="KW-1133">Transmembrane helix</keyword>
<comment type="caution">
    <text evidence="9">The sequence shown here is derived from an EMBL/GenBank/DDBJ whole genome shotgun (WGS) entry which is preliminary data.</text>
</comment>
<evidence type="ECO:0000256" key="7">
    <source>
        <dbReference type="SAM" id="Phobius"/>
    </source>
</evidence>
<proteinExistence type="predicted"/>
<keyword evidence="10" id="KW-1185">Reference proteome</keyword>
<feature type="transmembrane region" description="Helical" evidence="7">
    <location>
        <begin position="7"/>
        <end position="28"/>
    </location>
</feature>
<feature type="transmembrane region" description="Helical" evidence="7">
    <location>
        <begin position="194"/>
        <end position="219"/>
    </location>
</feature>
<dbReference type="GO" id="GO:0005886">
    <property type="term" value="C:plasma membrane"/>
    <property type="evidence" value="ECO:0007669"/>
    <property type="project" value="UniProtKB-SubCell"/>
</dbReference>
<feature type="transmembrane region" description="Helical" evidence="7">
    <location>
        <begin position="153"/>
        <end position="174"/>
    </location>
</feature>
<feature type="transmembrane region" description="Helical" evidence="7">
    <location>
        <begin position="260"/>
        <end position="277"/>
    </location>
</feature>
<dbReference type="InterPro" id="IPR020846">
    <property type="entry name" value="MFS_dom"/>
</dbReference>
<dbReference type="InterPro" id="IPR036259">
    <property type="entry name" value="MFS_trans_sf"/>
</dbReference>
<protein>
    <submittedName>
        <fullName evidence="9">Putative MFS family arabinose efflux permease</fullName>
    </submittedName>
</protein>
<name>A0A7W7G1G5_9ACTN</name>
<feature type="transmembrane region" description="Helical" evidence="7">
    <location>
        <begin position="319"/>
        <end position="343"/>
    </location>
</feature>
<evidence type="ECO:0000256" key="3">
    <source>
        <dbReference type="ARBA" id="ARBA00022475"/>
    </source>
</evidence>
<keyword evidence="2" id="KW-0813">Transport</keyword>
<dbReference type="PANTHER" id="PTHR23513:SF6">
    <property type="entry name" value="MAJOR FACILITATOR SUPERFAMILY ASSOCIATED DOMAIN-CONTAINING PROTEIN"/>
    <property type="match status" value="1"/>
</dbReference>
<dbReference type="PANTHER" id="PTHR23513">
    <property type="entry name" value="INTEGRAL MEMBRANE EFFLUX PROTEIN-RELATED"/>
    <property type="match status" value="1"/>
</dbReference>
<keyword evidence="6 7" id="KW-0472">Membrane</keyword>
<evidence type="ECO:0000313" key="9">
    <source>
        <dbReference type="EMBL" id="MBB4692110.1"/>
    </source>
</evidence>
<evidence type="ECO:0000256" key="5">
    <source>
        <dbReference type="ARBA" id="ARBA00022989"/>
    </source>
</evidence>
<dbReference type="Proteomes" id="UP000542742">
    <property type="component" value="Unassembled WGS sequence"/>
</dbReference>
<dbReference type="RefSeq" id="WP_184950873.1">
    <property type="nucleotide sequence ID" value="NZ_BOMC01000001.1"/>
</dbReference>
<feature type="transmembrane region" description="Helical" evidence="7">
    <location>
        <begin position="231"/>
        <end position="248"/>
    </location>
</feature>
<dbReference type="SUPFAM" id="SSF103473">
    <property type="entry name" value="MFS general substrate transporter"/>
    <property type="match status" value="1"/>
</dbReference>
<evidence type="ECO:0000259" key="8">
    <source>
        <dbReference type="PROSITE" id="PS50850"/>
    </source>
</evidence>
<keyword evidence="4 7" id="KW-0812">Transmembrane</keyword>